<dbReference type="EMBL" id="BAABFL010000375">
    <property type="protein sequence ID" value="GAA4650213.1"/>
    <property type="molecule type" value="Genomic_DNA"/>
</dbReference>
<evidence type="ECO:0000313" key="3">
    <source>
        <dbReference type="Proteomes" id="UP001500604"/>
    </source>
</evidence>
<accession>A0ABP8V432</accession>
<sequence>MASAAKGTVIGLPSMSDTQRSGKDLAPHPEVTIKSYMNQGLPPLARSHSNPLIQDRNTKILPKSYYEAMQEFTDRANQYAENAQQPGSHKRCAGKVAELSDISDGGLNGESLAMRGFLIYEGEPDTIKTLVSLTGGLHGSEARIAIKTQCDLIQRLSEGEQQLPANTAILFIPAVNPWGASYSDRCNQNNVDPNRNFPTSKSAYELHPSGDLERVWEEMNTFMNPPEEQSPITFYLKLIGKFIKYSLLKHGVFKHFFGEENPMPAAIAGGQNRDPQKLFYGGDHPETNTQAVIKMFNESLALFPNVKTVFHNDDHTGLAKKGAHSVEVKASSPALEERVADAISNRLSGCTIPLHILVYLNTDSGLLEHPRHLTYWRA</sequence>
<dbReference type="RefSeq" id="WP_345196325.1">
    <property type="nucleotide sequence ID" value="NZ_BAABFL010000375.1"/>
</dbReference>
<organism evidence="2 3">
    <name type="scientific">Kistimonas scapharcae</name>
    <dbReference type="NCBI Taxonomy" id="1036133"/>
    <lineage>
        <taxon>Bacteria</taxon>
        <taxon>Pseudomonadati</taxon>
        <taxon>Pseudomonadota</taxon>
        <taxon>Gammaproteobacteria</taxon>
        <taxon>Oceanospirillales</taxon>
        <taxon>Endozoicomonadaceae</taxon>
        <taxon>Kistimonas</taxon>
    </lineage>
</organism>
<dbReference type="Gene3D" id="3.40.630.10">
    <property type="entry name" value="Zn peptidases"/>
    <property type="match status" value="1"/>
</dbReference>
<dbReference type="InterPro" id="IPR021259">
    <property type="entry name" value="DUF2817"/>
</dbReference>
<gene>
    <name evidence="2" type="ORF">GCM10023116_24960</name>
</gene>
<keyword evidence="3" id="KW-1185">Reference proteome</keyword>
<comment type="caution">
    <text evidence="2">The sequence shown here is derived from an EMBL/GenBank/DDBJ whole genome shotgun (WGS) entry which is preliminary data.</text>
</comment>
<dbReference type="Pfam" id="PF10994">
    <property type="entry name" value="DUF2817"/>
    <property type="match status" value="1"/>
</dbReference>
<evidence type="ECO:0008006" key="4">
    <source>
        <dbReference type="Google" id="ProtNLM"/>
    </source>
</evidence>
<protein>
    <recommendedName>
        <fullName evidence="4">Peptidase M14 carboxypeptidase A domain-containing protein</fullName>
    </recommendedName>
</protein>
<feature type="region of interest" description="Disordered" evidence="1">
    <location>
        <begin position="1"/>
        <end position="26"/>
    </location>
</feature>
<reference evidence="3" key="1">
    <citation type="journal article" date="2019" name="Int. J. Syst. Evol. Microbiol.">
        <title>The Global Catalogue of Microorganisms (GCM) 10K type strain sequencing project: providing services to taxonomists for standard genome sequencing and annotation.</title>
        <authorList>
            <consortium name="The Broad Institute Genomics Platform"/>
            <consortium name="The Broad Institute Genome Sequencing Center for Infectious Disease"/>
            <person name="Wu L."/>
            <person name="Ma J."/>
        </authorList>
    </citation>
    <scope>NUCLEOTIDE SEQUENCE [LARGE SCALE GENOMIC DNA]</scope>
    <source>
        <strain evidence="3">JCM 17805</strain>
    </source>
</reference>
<dbReference type="SUPFAM" id="SSF53187">
    <property type="entry name" value="Zn-dependent exopeptidases"/>
    <property type="match status" value="1"/>
</dbReference>
<dbReference type="Proteomes" id="UP001500604">
    <property type="component" value="Unassembled WGS sequence"/>
</dbReference>
<evidence type="ECO:0000313" key="2">
    <source>
        <dbReference type="EMBL" id="GAA4650213.1"/>
    </source>
</evidence>
<evidence type="ECO:0000256" key="1">
    <source>
        <dbReference type="SAM" id="MobiDB-lite"/>
    </source>
</evidence>
<name>A0ABP8V432_9GAMM</name>
<proteinExistence type="predicted"/>